<dbReference type="AlphaFoldDB" id="A0ABD1RT44"/>
<accession>A0ABD1RT44</accession>
<dbReference type="Proteomes" id="UP001604336">
    <property type="component" value="Unassembled WGS sequence"/>
</dbReference>
<dbReference type="Gene3D" id="3.30.420.10">
    <property type="entry name" value="Ribonuclease H-like superfamily/Ribonuclease H"/>
    <property type="match status" value="1"/>
</dbReference>
<evidence type="ECO:0008006" key="3">
    <source>
        <dbReference type="Google" id="ProtNLM"/>
    </source>
</evidence>
<dbReference type="EMBL" id="JBFOLK010000008">
    <property type="protein sequence ID" value="KAL2490942.1"/>
    <property type="molecule type" value="Genomic_DNA"/>
</dbReference>
<keyword evidence="2" id="KW-1185">Reference proteome</keyword>
<name>A0ABD1RT44_9LAMI</name>
<proteinExistence type="predicted"/>
<dbReference type="InterPro" id="IPR036397">
    <property type="entry name" value="RNaseH_sf"/>
</dbReference>
<evidence type="ECO:0000313" key="1">
    <source>
        <dbReference type="EMBL" id="KAL2490942.1"/>
    </source>
</evidence>
<evidence type="ECO:0000313" key="2">
    <source>
        <dbReference type="Proteomes" id="UP001604336"/>
    </source>
</evidence>
<comment type="caution">
    <text evidence="1">The sequence shown here is derived from an EMBL/GenBank/DDBJ whole genome shotgun (WGS) entry which is preliminary data.</text>
</comment>
<dbReference type="PANTHER" id="PTHR48475">
    <property type="entry name" value="RIBONUCLEASE H"/>
    <property type="match status" value="1"/>
</dbReference>
<organism evidence="1 2">
    <name type="scientific">Abeliophyllum distichum</name>
    <dbReference type="NCBI Taxonomy" id="126358"/>
    <lineage>
        <taxon>Eukaryota</taxon>
        <taxon>Viridiplantae</taxon>
        <taxon>Streptophyta</taxon>
        <taxon>Embryophyta</taxon>
        <taxon>Tracheophyta</taxon>
        <taxon>Spermatophyta</taxon>
        <taxon>Magnoliopsida</taxon>
        <taxon>eudicotyledons</taxon>
        <taxon>Gunneridae</taxon>
        <taxon>Pentapetalae</taxon>
        <taxon>asterids</taxon>
        <taxon>lamiids</taxon>
        <taxon>Lamiales</taxon>
        <taxon>Oleaceae</taxon>
        <taxon>Forsythieae</taxon>
        <taxon>Abeliophyllum</taxon>
    </lineage>
</organism>
<sequence>MEVHLEKHRMSVWDILFHCVRQWYAVHQERVELNCEELGIRRYFSTPYYSQFNGQVEAVNKIIKYTLKKKLKFVKGGWAEELHETLWSYRTTSQTETGKISFVMTFGTEAMILVEMGILSK</sequence>
<reference evidence="2" key="1">
    <citation type="submission" date="2024-07" db="EMBL/GenBank/DDBJ databases">
        <title>Two chromosome-level genome assemblies of Korean endemic species Abeliophyllum distichum and Forsythia ovata (Oleaceae).</title>
        <authorList>
            <person name="Jang H."/>
        </authorList>
    </citation>
    <scope>NUCLEOTIDE SEQUENCE [LARGE SCALE GENOMIC DNA]</scope>
</reference>
<dbReference type="SUPFAM" id="SSF53098">
    <property type="entry name" value="Ribonuclease H-like"/>
    <property type="match status" value="1"/>
</dbReference>
<protein>
    <recommendedName>
        <fullName evidence="3">Integrase catalytic domain-containing protein</fullName>
    </recommendedName>
</protein>
<dbReference type="InterPro" id="IPR012337">
    <property type="entry name" value="RNaseH-like_sf"/>
</dbReference>
<dbReference type="PANTHER" id="PTHR48475:SF2">
    <property type="entry name" value="RIBONUCLEASE H"/>
    <property type="match status" value="1"/>
</dbReference>
<gene>
    <name evidence="1" type="ORF">Adt_26570</name>
</gene>